<dbReference type="GO" id="GO:0015990">
    <property type="term" value="P:electron transport coupled proton transport"/>
    <property type="evidence" value="ECO:0007669"/>
    <property type="project" value="TreeGrafter"/>
</dbReference>
<keyword evidence="2" id="KW-0560">Oxidoreductase</keyword>
<keyword evidence="1" id="KW-1133">Transmembrane helix</keyword>
<dbReference type="GO" id="GO:0008137">
    <property type="term" value="F:NADH dehydrogenase (ubiquinone) activity"/>
    <property type="evidence" value="ECO:0007669"/>
    <property type="project" value="InterPro"/>
</dbReference>
<name>A0A376RHD6_ECOLX</name>
<dbReference type="AlphaFoldDB" id="A0A376RHD6"/>
<keyword evidence="1" id="KW-0472">Membrane</keyword>
<evidence type="ECO:0000313" key="2">
    <source>
        <dbReference type="EMBL" id="STI16785.1"/>
    </source>
</evidence>
<accession>A0A376RHD6</accession>
<protein>
    <submittedName>
        <fullName evidence="2">NADH dehydrogenase I subunit M</fullName>
        <ecNumber evidence="2">1.6.5.11</ecNumber>
    </submittedName>
</protein>
<dbReference type="Proteomes" id="UP000254159">
    <property type="component" value="Unassembled WGS sequence"/>
</dbReference>
<proteinExistence type="predicted"/>
<dbReference type="GO" id="GO:0042773">
    <property type="term" value="P:ATP synthesis coupled electron transport"/>
    <property type="evidence" value="ECO:0007669"/>
    <property type="project" value="InterPro"/>
</dbReference>
<feature type="transmembrane region" description="Helical" evidence="1">
    <location>
        <begin position="124"/>
        <end position="143"/>
    </location>
</feature>
<feature type="transmembrane region" description="Helical" evidence="1">
    <location>
        <begin position="61"/>
        <end position="87"/>
    </location>
</feature>
<dbReference type="PANTHER" id="PTHR43507:SF1">
    <property type="entry name" value="NADH-UBIQUINONE OXIDOREDUCTASE CHAIN 4"/>
    <property type="match status" value="1"/>
</dbReference>
<keyword evidence="1" id="KW-0812">Transmembrane</keyword>
<feature type="transmembrane region" description="Helical" evidence="1">
    <location>
        <begin position="99"/>
        <end position="118"/>
    </location>
</feature>
<gene>
    <name evidence="2" type="primary">nuoM_1</name>
    <name evidence="2" type="ORF">NCTC10865_02057</name>
</gene>
<dbReference type="PANTHER" id="PTHR43507">
    <property type="entry name" value="NADH-UBIQUINONE OXIDOREDUCTASE CHAIN 4"/>
    <property type="match status" value="1"/>
</dbReference>
<dbReference type="EMBL" id="UGCD01000002">
    <property type="protein sequence ID" value="STI16785.1"/>
    <property type="molecule type" value="Genomic_DNA"/>
</dbReference>
<dbReference type="InterPro" id="IPR003918">
    <property type="entry name" value="NADH_UbQ_OxRdtase"/>
</dbReference>
<sequence>MLADRTLWRQGAALDRADHHGIDAGAVAATWLQGGYSLTQSAGIPQWQSEFDMPWIPRFGISIHLAIDGLSLLMVVLTGLLGVLAVLCSWKEIEKYQGFFHLNLMWILGGVIGVFLAIDMFLFFFFWEMMLVPMYFLIALWGHKASAVKRVSRRQPSSSFTPRRVVW</sequence>
<dbReference type="EC" id="1.6.5.11" evidence="2"/>
<dbReference type="GO" id="GO:0048039">
    <property type="term" value="F:ubiquinone binding"/>
    <property type="evidence" value="ECO:0007669"/>
    <property type="project" value="TreeGrafter"/>
</dbReference>
<organism evidence="2 3">
    <name type="scientific">Escherichia coli</name>
    <dbReference type="NCBI Taxonomy" id="562"/>
    <lineage>
        <taxon>Bacteria</taxon>
        <taxon>Pseudomonadati</taxon>
        <taxon>Pseudomonadota</taxon>
        <taxon>Gammaproteobacteria</taxon>
        <taxon>Enterobacterales</taxon>
        <taxon>Enterobacteriaceae</taxon>
        <taxon>Escherichia</taxon>
    </lineage>
</organism>
<dbReference type="GO" id="GO:0003954">
    <property type="term" value="F:NADH dehydrogenase activity"/>
    <property type="evidence" value="ECO:0007669"/>
    <property type="project" value="TreeGrafter"/>
</dbReference>
<evidence type="ECO:0000313" key="3">
    <source>
        <dbReference type="Proteomes" id="UP000254159"/>
    </source>
</evidence>
<evidence type="ECO:0000256" key="1">
    <source>
        <dbReference type="SAM" id="Phobius"/>
    </source>
</evidence>
<reference evidence="2 3" key="1">
    <citation type="submission" date="2018-06" db="EMBL/GenBank/DDBJ databases">
        <authorList>
            <consortium name="Pathogen Informatics"/>
            <person name="Doyle S."/>
        </authorList>
    </citation>
    <scope>NUCLEOTIDE SEQUENCE [LARGE SCALE GENOMIC DNA]</scope>
    <source>
        <strain evidence="2 3">NCTC10865</strain>
    </source>
</reference>